<name>A0A015VYM2_BACFG</name>
<dbReference type="Gene3D" id="1.10.443.10">
    <property type="entry name" value="Intergrase catalytic core"/>
    <property type="match status" value="1"/>
</dbReference>
<evidence type="ECO:0000259" key="5">
    <source>
        <dbReference type="Pfam" id="PF00589"/>
    </source>
</evidence>
<sequence length="403" mass="46344">MTSVKLKLNKTRALKDGNYPVVFQLIHQKRKKIIYTKYRMKEEDFIIIAGNVVSGCHTGCKISRELLRIYKQLTARVRRLESRGEEYTINDITTVMFSKATGKFLLLPYIDTQIEWKKSIMKNGTAAAYQSTYASLAKYIGKKEVKISQVNHRFVTCYRDFLSKNGATENTIGYYLRNFRALYNLAVKDGLVPPCDYPFKEICTKPCKTVKRALDRGQMVKLACLSLHSDAELKRSLDLFLFGFYAQGMAFVDIAYLKWKNISGNRIIYRRHKSKQLIQIVITPQIKSIIDEHGNNTNNAEEYVFSVIKNNANEYTQYRTALGRTNRHLKIISAKLKIDPPLTTYTARHTWATLAREYGAPVSAISAGLGHTKEEMTLVYLKELDLAPLHRINKMVNNLLERK</sequence>
<dbReference type="GO" id="GO:0006310">
    <property type="term" value="P:DNA recombination"/>
    <property type="evidence" value="ECO:0007669"/>
    <property type="project" value="UniProtKB-KW"/>
</dbReference>
<dbReference type="InterPro" id="IPR013762">
    <property type="entry name" value="Integrase-like_cat_sf"/>
</dbReference>
<dbReference type="RefSeq" id="WP_022347910.1">
    <property type="nucleotide sequence ID" value="NZ_JGCY01000369.1"/>
</dbReference>
<keyword evidence="4" id="KW-0175">Coiled coil</keyword>
<dbReference type="Pfam" id="PF00589">
    <property type="entry name" value="Phage_integrase"/>
    <property type="match status" value="1"/>
</dbReference>
<evidence type="ECO:0000259" key="6">
    <source>
        <dbReference type="Pfam" id="PF13102"/>
    </source>
</evidence>
<keyword evidence="2" id="KW-0238">DNA-binding</keyword>
<dbReference type="InterPro" id="IPR010998">
    <property type="entry name" value="Integrase_recombinase_N"/>
</dbReference>
<dbReference type="Proteomes" id="UP000020529">
    <property type="component" value="Unassembled WGS sequence"/>
</dbReference>
<dbReference type="SUPFAM" id="SSF56349">
    <property type="entry name" value="DNA breaking-rejoining enzymes"/>
    <property type="match status" value="1"/>
</dbReference>
<dbReference type="InterPro" id="IPR002104">
    <property type="entry name" value="Integrase_catalytic"/>
</dbReference>
<dbReference type="InterPro" id="IPR025269">
    <property type="entry name" value="SAM-like_dom"/>
</dbReference>
<feature type="domain" description="Phage integrase SAM-like" evidence="6">
    <location>
        <begin position="106"/>
        <end position="201"/>
    </location>
</feature>
<comment type="caution">
    <text evidence="7">The sequence shown here is derived from an EMBL/GenBank/DDBJ whole genome shotgun (WGS) entry which is preliminary data.</text>
</comment>
<dbReference type="PANTHER" id="PTHR30349">
    <property type="entry name" value="PHAGE INTEGRASE-RELATED"/>
    <property type="match status" value="1"/>
</dbReference>
<dbReference type="Gene3D" id="1.10.150.130">
    <property type="match status" value="1"/>
</dbReference>
<keyword evidence="3" id="KW-0233">DNA recombination</keyword>
<dbReference type="PANTHER" id="PTHR30349:SF64">
    <property type="entry name" value="PROPHAGE INTEGRASE INTD-RELATED"/>
    <property type="match status" value="1"/>
</dbReference>
<evidence type="ECO:0000313" key="7">
    <source>
        <dbReference type="EMBL" id="EXY73300.1"/>
    </source>
</evidence>
<dbReference type="GO" id="GO:0003677">
    <property type="term" value="F:DNA binding"/>
    <property type="evidence" value="ECO:0007669"/>
    <property type="project" value="UniProtKB-KW"/>
</dbReference>
<feature type="domain" description="Tyr recombinase" evidence="5">
    <location>
        <begin position="244"/>
        <end position="383"/>
    </location>
</feature>
<dbReference type="AlphaFoldDB" id="A0A015VYM2"/>
<evidence type="ECO:0000256" key="2">
    <source>
        <dbReference type="ARBA" id="ARBA00023125"/>
    </source>
</evidence>
<dbReference type="Pfam" id="PF13102">
    <property type="entry name" value="Phage_int_SAM_5"/>
    <property type="match status" value="1"/>
</dbReference>
<protein>
    <submittedName>
        <fullName evidence="7">Phage integrase family protein</fullName>
    </submittedName>
</protein>
<dbReference type="CDD" id="cd01185">
    <property type="entry name" value="INTN1_C_like"/>
    <property type="match status" value="1"/>
</dbReference>
<dbReference type="GO" id="GO:0015074">
    <property type="term" value="P:DNA integration"/>
    <property type="evidence" value="ECO:0007669"/>
    <property type="project" value="InterPro"/>
</dbReference>
<comment type="similarity">
    <text evidence="1">Belongs to the 'phage' integrase family.</text>
</comment>
<gene>
    <name evidence="7" type="ORF">M124_2924</name>
</gene>
<dbReference type="InterPro" id="IPR050090">
    <property type="entry name" value="Tyrosine_recombinase_XerCD"/>
</dbReference>
<organism evidence="7 8">
    <name type="scientific">Bacteroides fragilis str. 3988T(B)14</name>
    <dbReference type="NCBI Taxonomy" id="1339315"/>
    <lineage>
        <taxon>Bacteria</taxon>
        <taxon>Pseudomonadati</taxon>
        <taxon>Bacteroidota</taxon>
        <taxon>Bacteroidia</taxon>
        <taxon>Bacteroidales</taxon>
        <taxon>Bacteroidaceae</taxon>
        <taxon>Bacteroides</taxon>
    </lineage>
</organism>
<feature type="coiled-coil region" evidence="4">
    <location>
        <begin position="63"/>
        <end position="90"/>
    </location>
</feature>
<proteinExistence type="inferred from homology"/>
<accession>A0A015VYM2</accession>
<reference evidence="7 8" key="1">
    <citation type="submission" date="2014-02" db="EMBL/GenBank/DDBJ databases">
        <authorList>
            <person name="Sears C."/>
            <person name="Carroll K."/>
            <person name="Sack B.R."/>
            <person name="Qadri F."/>
            <person name="Myers L.L."/>
            <person name="Chung G.-T."/>
            <person name="Escheverria P."/>
            <person name="Fraser C.M."/>
            <person name="Sadzewicz L."/>
            <person name="Shefchek K.A."/>
            <person name="Tallon L."/>
            <person name="Das S.P."/>
            <person name="Daugherty S."/>
            <person name="Mongodin E.F."/>
        </authorList>
    </citation>
    <scope>NUCLEOTIDE SEQUENCE [LARGE SCALE GENOMIC DNA]</scope>
    <source>
        <strain evidence="8">3988T(B)14</strain>
    </source>
</reference>
<evidence type="ECO:0000256" key="4">
    <source>
        <dbReference type="SAM" id="Coils"/>
    </source>
</evidence>
<evidence type="ECO:0000256" key="1">
    <source>
        <dbReference type="ARBA" id="ARBA00008857"/>
    </source>
</evidence>
<dbReference type="InterPro" id="IPR011010">
    <property type="entry name" value="DNA_brk_join_enz"/>
</dbReference>
<evidence type="ECO:0000256" key="3">
    <source>
        <dbReference type="ARBA" id="ARBA00023172"/>
    </source>
</evidence>
<dbReference type="PATRIC" id="fig|1339315.3.peg.3602"/>
<dbReference type="EMBL" id="JGCY01000369">
    <property type="protein sequence ID" value="EXY73300.1"/>
    <property type="molecule type" value="Genomic_DNA"/>
</dbReference>
<evidence type="ECO:0000313" key="8">
    <source>
        <dbReference type="Proteomes" id="UP000020529"/>
    </source>
</evidence>